<proteinExistence type="predicted"/>
<dbReference type="EMBL" id="BARW01029057">
    <property type="protein sequence ID" value="GAJ05246.1"/>
    <property type="molecule type" value="Genomic_DNA"/>
</dbReference>
<organism evidence="1">
    <name type="scientific">marine sediment metagenome</name>
    <dbReference type="NCBI Taxonomy" id="412755"/>
    <lineage>
        <taxon>unclassified sequences</taxon>
        <taxon>metagenomes</taxon>
        <taxon>ecological metagenomes</taxon>
    </lineage>
</organism>
<sequence>MAHPIHRPPPNTNKIEKIAKQWCGNKNQKVQQTMSKDIKLKTKINLKNR</sequence>
<dbReference type="AlphaFoldDB" id="X1UZC2"/>
<evidence type="ECO:0000313" key="1">
    <source>
        <dbReference type="EMBL" id="GAJ05246.1"/>
    </source>
</evidence>
<protein>
    <submittedName>
        <fullName evidence="1">Uncharacterized protein</fullName>
    </submittedName>
</protein>
<accession>X1UZC2</accession>
<comment type="caution">
    <text evidence="1">The sequence shown here is derived from an EMBL/GenBank/DDBJ whole genome shotgun (WGS) entry which is preliminary data.</text>
</comment>
<name>X1UZC2_9ZZZZ</name>
<reference evidence="1" key="1">
    <citation type="journal article" date="2014" name="Front. Microbiol.">
        <title>High frequency of phylogenetically diverse reductive dehalogenase-homologous genes in deep subseafloor sedimentary metagenomes.</title>
        <authorList>
            <person name="Kawai M."/>
            <person name="Futagami T."/>
            <person name="Toyoda A."/>
            <person name="Takaki Y."/>
            <person name="Nishi S."/>
            <person name="Hori S."/>
            <person name="Arai W."/>
            <person name="Tsubouchi T."/>
            <person name="Morono Y."/>
            <person name="Uchiyama I."/>
            <person name="Ito T."/>
            <person name="Fujiyama A."/>
            <person name="Inagaki F."/>
            <person name="Takami H."/>
        </authorList>
    </citation>
    <scope>NUCLEOTIDE SEQUENCE</scope>
    <source>
        <strain evidence="1">Expedition CK06-06</strain>
    </source>
</reference>
<gene>
    <name evidence="1" type="ORF">S12H4_46768</name>
</gene>